<accession>A0AA94HV79</accession>
<organism evidence="1 2">
    <name type="scientific">Desulfovibrio desulfuricans</name>
    <dbReference type="NCBI Taxonomy" id="876"/>
    <lineage>
        <taxon>Bacteria</taxon>
        <taxon>Pseudomonadati</taxon>
        <taxon>Thermodesulfobacteriota</taxon>
        <taxon>Desulfovibrionia</taxon>
        <taxon>Desulfovibrionales</taxon>
        <taxon>Desulfovibrionaceae</taxon>
        <taxon>Desulfovibrio</taxon>
    </lineage>
</organism>
<dbReference type="EMBL" id="FPIW01000087">
    <property type="protein sequence ID" value="SFW72761.1"/>
    <property type="molecule type" value="Genomic_DNA"/>
</dbReference>
<dbReference type="Proteomes" id="UP000182680">
    <property type="component" value="Unassembled WGS sequence"/>
</dbReference>
<dbReference type="AlphaFoldDB" id="A0AA94HV79"/>
<gene>
    <name evidence="1" type="ORF">SAMN02910291_02769</name>
</gene>
<name>A0AA94HV79_DESDE</name>
<comment type="caution">
    <text evidence="1">The sequence shown here is derived from an EMBL/GenBank/DDBJ whole genome shotgun (WGS) entry which is preliminary data.</text>
</comment>
<evidence type="ECO:0000313" key="2">
    <source>
        <dbReference type="Proteomes" id="UP000182680"/>
    </source>
</evidence>
<reference evidence="2" key="1">
    <citation type="submission" date="2016-11" db="EMBL/GenBank/DDBJ databases">
        <authorList>
            <person name="Jaros S."/>
            <person name="Januszkiewicz K."/>
            <person name="Wedrychowicz H."/>
        </authorList>
    </citation>
    <scope>NUCLEOTIDE SEQUENCE [LARGE SCALE GENOMIC DNA]</scope>
    <source>
        <strain evidence="2">DSM 7057</strain>
    </source>
</reference>
<evidence type="ECO:0000313" key="1">
    <source>
        <dbReference type="EMBL" id="SFW72761.1"/>
    </source>
</evidence>
<sequence>MHNYWRSLNMLHTEICNLSAHFEAGRLYEDGLQKGGGKGNRYGI</sequence>
<proteinExistence type="predicted"/>
<protein>
    <submittedName>
        <fullName evidence="1">Uncharacterized protein</fullName>
    </submittedName>
</protein>